<dbReference type="Gene3D" id="2.40.40.10">
    <property type="entry name" value="RlpA-like domain"/>
    <property type="match status" value="1"/>
</dbReference>
<evidence type="ECO:0000313" key="7">
    <source>
        <dbReference type="EMBL" id="TDR94284.1"/>
    </source>
</evidence>
<proteinExistence type="inferred from homology"/>
<evidence type="ECO:0000256" key="1">
    <source>
        <dbReference type="ARBA" id="ARBA00023239"/>
    </source>
</evidence>
<evidence type="ECO:0000259" key="6">
    <source>
        <dbReference type="Pfam" id="PF03330"/>
    </source>
</evidence>
<dbReference type="InterPro" id="IPR012997">
    <property type="entry name" value="RplA"/>
</dbReference>
<dbReference type="RefSeq" id="WP_133769195.1">
    <property type="nucleotide sequence ID" value="NZ_SNZR01000011.1"/>
</dbReference>
<dbReference type="HAMAP" id="MF_02071">
    <property type="entry name" value="RlpA"/>
    <property type="match status" value="1"/>
</dbReference>
<sequence length="330" mass="34921">MADGAAAAQRTRFQRWLAPAGVVLLSLGVANCSAGRQAVSGKHPSELKYGVASSPRVIAEGQPVPKGGGRDMVGKPYVVAGRTYTPHPGRGYDRVGSASWYGSAFHGRLTANGEIFDRESIAAAHPTLPLPSYVRVTNTENQRSMIVRVNDRGPYERSRIIDLSERAAHALGFHRRGTSRVRVQYVGRASLTGSDDRKLLASLTTNGAPANIGTPTQPIMIAQRDPPAVAQGERAMRDIAKAEPGRLASSQPGSQARPTPPTAEGGARVQLAARGEPLRHEAGNALRASAARAHAAGPTGTRSAKTAGLELRDEPASRLPPRRPDLRGAR</sequence>
<gene>
    <name evidence="3" type="primary">rlpA</name>
    <name evidence="7" type="ORF">EV668_1568</name>
</gene>
<dbReference type="GO" id="GO:0009279">
    <property type="term" value="C:cell outer membrane"/>
    <property type="evidence" value="ECO:0007669"/>
    <property type="project" value="TreeGrafter"/>
</dbReference>
<feature type="domain" description="RlpA-like protein double-psi beta-barrel" evidence="6">
    <location>
        <begin position="95"/>
        <end position="182"/>
    </location>
</feature>
<dbReference type="InterPro" id="IPR036908">
    <property type="entry name" value="RlpA-like_sf"/>
</dbReference>
<comment type="function">
    <text evidence="3">Lytic transglycosylase with a strong preference for naked glycan strands that lack stem peptides.</text>
</comment>
<feature type="compositionally biased region" description="Low complexity" evidence="5">
    <location>
        <begin position="283"/>
        <end position="296"/>
    </location>
</feature>
<comment type="similarity">
    <text evidence="3 4">Belongs to the RlpA family.</text>
</comment>
<name>A0A4R7C6S8_9HYPH</name>
<evidence type="ECO:0000256" key="2">
    <source>
        <dbReference type="ARBA" id="ARBA00023316"/>
    </source>
</evidence>
<feature type="region of interest" description="Disordered" evidence="5">
    <location>
        <begin position="243"/>
        <end position="266"/>
    </location>
</feature>
<protein>
    <recommendedName>
        <fullName evidence="3">Endolytic peptidoglycan transglycosylase RlpA</fullName>
        <ecNumber evidence="3">4.2.2.-</ecNumber>
    </recommendedName>
</protein>
<dbReference type="Proteomes" id="UP000295122">
    <property type="component" value="Unassembled WGS sequence"/>
</dbReference>
<dbReference type="GO" id="GO:0071555">
    <property type="term" value="P:cell wall organization"/>
    <property type="evidence" value="ECO:0007669"/>
    <property type="project" value="UniProtKB-KW"/>
</dbReference>
<dbReference type="InterPro" id="IPR009009">
    <property type="entry name" value="RlpA-like_DPBB"/>
</dbReference>
<feature type="compositionally biased region" description="Basic and acidic residues" evidence="5">
    <location>
        <begin position="310"/>
        <end position="330"/>
    </location>
</feature>
<keyword evidence="1 3" id="KW-0456">Lyase</keyword>
<feature type="compositionally biased region" description="Polar residues" evidence="5">
    <location>
        <begin position="248"/>
        <end position="257"/>
    </location>
</feature>
<dbReference type="Pfam" id="PF03330">
    <property type="entry name" value="DPBB_1"/>
    <property type="match status" value="1"/>
</dbReference>
<dbReference type="GO" id="GO:0000270">
    <property type="term" value="P:peptidoglycan metabolic process"/>
    <property type="evidence" value="ECO:0007669"/>
    <property type="project" value="UniProtKB-UniRule"/>
</dbReference>
<dbReference type="AlphaFoldDB" id="A0A4R7C6S8"/>
<keyword evidence="7" id="KW-0449">Lipoprotein</keyword>
<dbReference type="EC" id="4.2.2.-" evidence="3"/>
<dbReference type="NCBIfam" id="TIGR00413">
    <property type="entry name" value="rlpA"/>
    <property type="match status" value="1"/>
</dbReference>
<accession>A0A4R7C6S8</accession>
<comment type="caution">
    <text evidence="7">The sequence shown here is derived from an EMBL/GenBank/DDBJ whole genome shotgun (WGS) entry which is preliminary data.</text>
</comment>
<feature type="region of interest" description="Disordered" evidence="5">
    <location>
        <begin position="280"/>
        <end position="330"/>
    </location>
</feature>
<dbReference type="PANTHER" id="PTHR34183">
    <property type="entry name" value="ENDOLYTIC PEPTIDOGLYCAN TRANSGLYCOSYLASE RLPA"/>
    <property type="match status" value="1"/>
</dbReference>
<evidence type="ECO:0000256" key="3">
    <source>
        <dbReference type="HAMAP-Rule" id="MF_02071"/>
    </source>
</evidence>
<dbReference type="OrthoDB" id="9779128at2"/>
<dbReference type="GO" id="GO:0008932">
    <property type="term" value="F:lytic endotransglycosylase activity"/>
    <property type="evidence" value="ECO:0007669"/>
    <property type="project" value="UniProtKB-UniRule"/>
</dbReference>
<dbReference type="PANTHER" id="PTHR34183:SF1">
    <property type="entry name" value="ENDOLYTIC PEPTIDOGLYCAN TRANSGLYCOSYLASE RLPA"/>
    <property type="match status" value="1"/>
</dbReference>
<organism evidence="7 8">
    <name type="scientific">Enterovirga rhinocerotis</name>
    <dbReference type="NCBI Taxonomy" id="1339210"/>
    <lineage>
        <taxon>Bacteria</taxon>
        <taxon>Pseudomonadati</taxon>
        <taxon>Pseudomonadota</taxon>
        <taxon>Alphaproteobacteria</taxon>
        <taxon>Hyphomicrobiales</taxon>
        <taxon>Methylobacteriaceae</taxon>
        <taxon>Enterovirga</taxon>
    </lineage>
</organism>
<evidence type="ECO:0000256" key="5">
    <source>
        <dbReference type="SAM" id="MobiDB-lite"/>
    </source>
</evidence>
<dbReference type="SUPFAM" id="SSF50685">
    <property type="entry name" value="Barwin-like endoglucanases"/>
    <property type="match status" value="1"/>
</dbReference>
<dbReference type="EMBL" id="SNZR01000011">
    <property type="protein sequence ID" value="TDR94284.1"/>
    <property type="molecule type" value="Genomic_DNA"/>
</dbReference>
<evidence type="ECO:0000313" key="8">
    <source>
        <dbReference type="Proteomes" id="UP000295122"/>
    </source>
</evidence>
<keyword evidence="8" id="KW-1185">Reference proteome</keyword>
<keyword evidence="2 3" id="KW-0961">Cell wall biogenesis/degradation</keyword>
<dbReference type="CDD" id="cd22268">
    <property type="entry name" value="DPBB_RlpA-like"/>
    <property type="match status" value="1"/>
</dbReference>
<dbReference type="InterPro" id="IPR034718">
    <property type="entry name" value="RlpA"/>
</dbReference>
<evidence type="ECO:0000256" key="4">
    <source>
        <dbReference type="RuleBase" id="RU003495"/>
    </source>
</evidence>
<reference evidence="7 8" key="1">
    <citation type="submission" date="2019-03" db="EMBL/GenBank/DDBJ databases">
        <title>Genomic Encyclopedia of Type Strains, Phase IV (KMG-IV): sequencing the most valuable type-strain genomes for metagenomic binning, comparative biology and taxonomic classification.</title>
        <authorList>
            <person name="Goeker M."/>
        </authorList>
    </citation>
    <scope>NUCLEOTIDE SEQUENCE [LARGE SCALE GENOMIC DNA]</scope>
    <source>
        <strain evidence="7 8">DSM 25903</strain>
    </source>
</reference>